<dbReference type="EMBL" id="RXOF01000001">
    <property type="protein sequence ID" value="RTQ53689.1"/>
    <property type="molecule type" value="Genomic_DNA"/>
</dbReference>
<reference evidence="2 3" key="1">
    <citation type="submission" date="2018-12" db="EMBL/GenBank/DDBJ databases">
        <title>Hymenobacter gummosus sp. nov., isolated from a spring.</title>
        <authorList>
            <person name="Nie L."/>
        </authorList>
    </citation>
    <scope>NUCLEOTIDE SEQUENCE [LARGE SCALE GENOMIC DNA]</scope>
    <source>
        <strain evidence="2 3">KCTC 52166</strain>
    </source>
</reference>
<keyword evidence="3" id="KW-1185">Reference proteome</keyword>
<proteinExistence type="predicted"/>
<evidence type="ECO:0000256" key="1">
    <source>
        <dbReference type="SAM" id="Phobius"/>
    </source>
</evidence>
<organism evidence="2 3">
    <name type="scientific">Hymenobacter gummosus</name>
    <dbReference type="NCBI Taxonomy" id="1776032"/>
    <lineage>
        <taxon>Bacteria</taxon>
        <taxon>Pseudomonadati</taxon>
        <taxon>Bacteroidota</taxon>
        <taxon>Cytophagia</taxon>
        <taxon>Cytophagales</taxon>
        <taxon>Hymenobacteraceae</taxon>
        <taxon>Hymenobacter</taxon>
    </lineage>
</organism>
<gene>
    <name evidence="2" type="ORF">EJV47_02835</name>
</gene>
<accession>A0A431U934</accession>
<evidence type="ECO:0000313" key="3">
    <source>
        <dbReference type="Proteomes" id="UP000282184"/>
    </source>
</evidence>
<keyword evidence="1" id="KW-0472">Membrane</keyword>
<comment type="caution">
    <text evidence="2">The sequence shown here is derived from an EMBL/GenBank/DDBJ whole genome shotgun (WGS) entry which is preliminary data.</text>
</comment>
<keyword evidence="1" id="KW-0812">Transmembrane</keyword>
<keyword evidence="1" id="KW-1133">Transmembrane helix</keyword>
<protein>
    <submittedName>
        <fullName evidence="2">Uncharacterized protein</fullName>
    </submittedName>
</protein>
<evidence type="ECO:0000313" key="2">
    <source>
        <dbReference type="EMBL" id="RTQ53689.1"/>
    </source>
</evidence>
<feature type="transmembrane region" description="Helical" evidence="1">
    <location>
        <begin position="87"/>
        <end position="113"/>
    </location>
</feature>
<dbReference type="Proteomes" id="UP000282184">
    <property type="component" value="Unassembled WGS sequence"/>
</dbReference>
<name>A0A431U934_9BACT</name>
<dbReference type="RefSeq" id="WP_126691615.1">
    <property type="nucleotide sequence ID" value="NZ_RXOF01000001.1"/>
</dbReference>
<sequence length="128" mass="13682">MSRHWLLFLLILVLTFLAQLVLDWWSAALVPLLLGAALGRRGGRAFLAGAAGVGLGWLLAATWSELRTDGLLTHRVAQLLPLGGHDWLVVLITTILGALVGGLAALTGCWLRLAVRPEKGFEGKGVRV</sequence>
<dbReference type="AlphaFoldDB" id="A0A431U934"/>